<keyword evidence="2" id="KW-0624">Polysaccharide degradation</keyword>
<keyword evidence="2" id="KW-0146">Chitin degradation</keyword>
<dbReference type="Proteomes" id="UP001198034">
    <property type="component" value="Unassembled WGS sequence"/>
</dbReference>
<proteinExistence type="predicted"/>
<dbReference type="Gene3D" id="3.20.20.80">
    <property type="entry name" value="Glycosidases"/>
    <property type="match status" value="2"/>
</dbReference>
<reference evidence="6 7" key="1">
    <citation type="submission" date="2021-10" db="EMBL/GenBank/DDBJ databases">
        <authorList>
            <person name="Chen M."/>
        </authorList>
    </citation>
    <scope>NUCLEOTIDE SEQUENCE [LARGE SCALE GENOMIC DNA]</scope>
    <source>
        <strain evidence="6 7">H3-26</strain>
    </source>
</reference>
<comment type="caution">
    <text evidence="6">The sequence shown here is derived from an EMBL/GenBank/DDBJ whole genome shotgun (WGS) entry which is preliminary data.</text>
</comment>
<keyword evidence="1 4" id="KW-0378">Hydrolase</keyword>
<dbReference type="PANTHER" id="PTHR11177">
    <property type="entry name" value="CHITINASE"/>
    <property type="match status" value="1"/>
</dbReference>
<dbReference type="Pfam" id="PF00704">
    <property type="entry name" value="Glyco_hydro_18"/>
    <property type="match status" value="1"/>
</dbReference>
<dbReference type="InterPro" id="IPR011583">
    <property type="entry name" value="Chitinase_II/V-like_cat"/>
</dbReference>
<dbReference type="PROSITE" id="PS01095">
    <property type="entry name" value="GH18_1"/>
    <property type="match status" value="1"/>
</dbReference>
<evidence type="ECO:0000259" key="5">
    <source>
        <dbReference type="PROSITE" id="PS51910"/>
    </source>
</evidence>
<gene>
    <name evidence="6" type="ORF">LG219_14275</name>
</gene>
<keyword evidence="7" id="KW-1185">Reference proteome</keyword>
<dbReference type="Pfam" id="PF06483">
    <property type="entry name" value="ChiC"/>
    <property type="match status" value="1"/>
</dbReference>
<dbReference type="InterPro" id="IPR029070">
    <property type="entry name" value="Chitinase_insertion_sf"/>
</dbReference>
<keyword evidence="2" id="KW-0119">Carbohydrate metabolism</keyword>
<dbReference type="Gene3D" id="3.10.50.10">
    <property type="match status" value="1"/>
</dbReference>
<dbReference type="InterPro" id="IPR017853">
    <property type="entry name" value="GH"/>
</dbReference>
<evidence type="ECO:0000313" key="6">
    <source>
        <dbReference type="EMBL" id="MCB5197426.1"/>
    </source>
</evidence>
<accession>A0ABS8BNY1</accession>
<evidence type="ECO:0000313" key="7">
    <source>
        <dbReference type="Proteomes" id="UP001198034"/>
    </source>
</evidence>
<dbReference type="PANTHER" id="PTHR11177:SF308">
    <property type="entry name" value="CHITINASE A"/>
    <property type="match status" value="1"/>
</dbReference>
<evidence type="ECO:0000256" key="4">
    <source>
        <dbReference type="RuleBase" id="RU000489"/>
    </source>
</evidence>
<name>A0ABS8BNY1_9NEIS</name>
<dbReference type="PROSITE" id="PS51910">
    <property type="entry name" value="GH18_2"/>
    <property type="match status" value="1"/>
</dbReference>
<dbReference type="SMART" id="SM00636">
    <property type="entry name" value="Glyco_18"/>
    <property type="match status" value="1"/>
</dbReference>
<dbReference type="InterPro" id="IPR001223">
    <property type="entry name" value="Glyco_hydro18_cat"/>
</dbReference>
<dbReference type="InterPro" id="IPR050314">
    <property type="entry name" value="Glycosyl_Hydrlase_18"/>
</dbReference>
<evidence type="ECO:0000256" key="2">
    <source>
        <dbReference type="ARBA" id="ARBA00023024"/>
    </source>
</evidence>
<dbReference type="EMBL" id="JAJAWG010000014">
    <property type="protein sequence ID" value="MCB5197426.1"/>
    <property type="molecule type" value="Genomic_DNA"/>
</dbReference>
<protein>
    <submittedName>
        <fullName evidence="6">Chitinase C-terminal domain-containing protein</fullName>
    </submittedName>
</protein>
<sequence>MKRRSIGYFTNWRTGKNGQPSYLGADVPWNDITHVNYAFAHVNDQWKVSIGNETDPNNSSVGMEWPEKGAKYALNPNLPYKGHFNMLKANNKNGAKLLLSVGGWAETGGFFNEADGRTVSGGFYALTTDPLTGAVRQDRIDIFAKSAAAFVKKYGFDGIDIDYEYPTSMSDAGNPEDWKIGNAKRGDLFKGYMALTKTLRAELDKQAVADNKYYMLTIASPSSGYLLRGMEDFEAVKYLDYVNIMTYDLHGAWNHFVGHNAALYDTGKDNEIADAKIYSGGDAHYYNSQGYLNIDWSYKYFRTALAGGRINIGLPYYTRGSQNVTGGTDGLWGISALADQKKCYLGTGGNLGPDALSAKAGAPCGFGAQGIDNLWFDRDAAGNEMFAGVNPLWHVNNLRDGLPVPYVAQYGHDVTKPANQVTGSYVERFDDVAKSSYLWNAAKKVFLSTENEKSFVAKVQYAIDQGAGGIMFWEMAGDYSTPAQNGTASYGMGSTLTAMAATKLRAAAPYGVKAGDEKFVQPAEVLDVTIDLVGFKPKGDDNYPLAIGVKLKNNSNVDLTGAKVSFNVAPSTPLVPSEVQYLKPSDPPAGNGVENLVDIYSGGIWTAVPASSTVGNVGGLPNGFHRLSYELKASGWGVSDFSAGKTITIGMRVFMPLTVPSGVTLTLPNGKVYGIKQ</sequence>
<evidence type="ECO:0000256" key="1">
    <source>
        <dbReference type="ARBA" id="ARBA00022801"/>
    </source>
</evidence>
<keyword evidence="3 4" id="KW-0326">Glycosidase</keyword>
<evidence type="ECO:0000256" key="3">
    <source>
        <dbReference type="ARBA" id="ARBA00023295"/>
    </source>
</evidence>
<dbReference type="InterPro" id="IPR009470">
    <property type="entry name" value="Chi_C"/>
</dbReference>
<dbReference type="InterPro" id="IPR001579">
    <property type="entry name" value="Glyco_hydro_18_chit_AS"/>
</dbReference>
<feature type="domain" description="GH18" evidence="5">
    <location>
        <begin position="3"/>
        <end position="490"/>
    </location>
</feature>
<dbReference type="SUPFAM" id="SSF51445">
    <property type="entry name" value="(Trans)glycosidases"/>
    <property type="match status" value="1"/>
</dbReference>
<organism evidence="6 7">
    <name type="scientific">Deefgea salmonis</name>
    <dbReference type="NCBI Taxonomy" id="2875502"/>
    <lineage>
        <taxon>Bacteria</taxon>
        <taxon>Pseudomonadati</taxon>
        <taxon>Pseudomonadota</taxon>
        <taxon>Betaproteobacteria</taxon>
        <taxon>Neisseriales</taxon>
        <taxon>Chitinibacteraceae</taxon>
        <taxon>Deefgea</taxon>
    </lineage>
</organism>